<dbReference type="EMBL" id="CADEAL010000612">
    <property type="protein sequence ID" value="CAB1422798.1"/>
    <property type="molecule type" value="Genomic_DNA"/>
</dbReference>
<evidence type="ECO:0000313" key="3">
    <source>
        <dbReference type="Proteomes" id="UP001153269"/>
    </source>
</evidence>
<keyword evidence="3" id="KW-1185">Reference proteome</keyword>
<reference evidence="2" key="1">
    <citation type="submission" date="2020-03" db="EMBL/GenBank/DDBJ databases">
        <authorList>
            <person name="Weist P."/>
        </authorList>
    </citation>
    <scope>NUCLEOTIDE SEQUENCE</scope>
</reference>
<name>A0A9N7U1G2_PLEPL</name>
<gene>
    <name evidence="2" type="ORF">PLEPLA_LOCUS10716</name>
</gene>
<dbReference type="Proteomes" id="UP001153269">
    <property type="component" value="Unassembled WGS sequence"/>
</dbReference>
<organism evidence="2 3">
    <name type="scientific">Pleuronectes platessa</name>
    <name type="common">European plaice</name>
    <dbReference type="NCBI Taxonomy" id="8262"/>
    <lineage>
        <taxon>Eukaryota</taxon>
        <taxon>Metazoa</taxon>
        <taxon>Chordata</taxon>
        <taxon>Craniata</taxon>
        <taxon>Vertebrata</taxon>
        <taxon>Euteleostomi</taxon>
        <taxon>Actinopterygii</taxon>
        <taxon>Neopterygii</taxon>
        <taxon>Teleostei</taxon>
        <taxon>Neoteleostei</taxon>
        <taxon>Acanthomorphata</taxon>
        <taxon>Carangaria</taxon>
        <taxon>Pleuronectiformes</taxon>
        <taxon>Pleuronectoidei</taxon>
        <taxon>Pleuronectidae</taxon>
        <taxon>Pleuronectes</taxon>
    </lineage>
</organism>
<accession>A0A9N7U1G2</accession>
<evidence type="ECO:0000256" key="1">
    <source>
        <dbReference type="SAM" id="MobiDB-lite"/>
    </source>
</evidence>
<feature type="region of interest" description="Disordered" evidence="1">
    <location>
        <begin position="1"/>
        <end position="24"/>
    </location>
</feature>
<protein>
    <submittedName>
        <fullName evidence="2">Uncharacterized protein</fullName>
    </submittedName>
</protein>
<feature type="region of interest" description="Disordered" evidence="1">
    <location>
        <begin position="54"/>
        <end position="103"/>
    </location>
</feature>
<comment type="caution">
    <text evidence="2">The sequence shown here is derived from an EMBL/GenBank/DDBJ whole genome shotgun (WGS) entry which is preliminary data.</text>
</comment>
<dbReference type="AlphaFoldDB" id="A0A9N7U1G2"/>
<evidence type="ECO:0000313" key="2">
    <source>
        <dbReference type="EMBL" id="CAB1422798.1"/>
    </source>
</evidence>
<proteinExistence type="predicted"/>
<feature type="region of interest" description="Disordered" evidence="1">
    <location>
        <begin position="124"/>
        <end position="154"/>
    </location>
</feature>
<sequence>MAPPPLSRGPGLLRLVKPSASRGRIRGRPLRLTDLHLGLAGFPQLSGLRLDAHEPSPRRQVHSVSGRGHSDASAVLTEEEKLPGTAQHQLRETDSEGQTVTTPAVKTPEESLNFHFPLREPQRTRGVHLPCGTSEKRKKKNQGGFTSRGRRTETGFERDRRLPPYIGLLQVM</sequence>